<dbReference type="KEGG" id="alp:LPB137_12335"/>
<dbReference type="Pfam" id="PF00425">
    <property type="entry name" value="Chorismate_bind"/>
    <property type="match status" value="1"/>
</dbReference>
<dbReference type="InterPro" id="IPR015890">
    <property type="entry name" value="Chorismate_C"/>
</dbReference>
<dbReference type="OrthoDB" id="9803598at2"/>
<dbReference type="AlphaFoldDB" id="A0A1P8KPY8"/>
<dbReference type="Gene3D" id="3.60.120.10">
    <property type="entry name" value="Anthranilate synthase"/>
    <property type="match status" value="1"/>
</dbReference>
<dbReference type="InterPro" id="IPR019999">
    <property type="entry name" value="Anth_synth_I-like"/>
</dbReference>
<accession>A0A1P8KPY8</accession>
<dbReference type="RefSeq" id="WP_076088521.1">
    <property type="nucleotide sequence ID" value="NZ_CP019070.1"/>
</dbReference>
<evidence type="ECO:0000313" key="3">
    <source>
        <dbReference type="Proteomes" id="UP000186074"/>
    </source>
</evidence>
<organism evidence="2 3">
    <name type="scientific">Poseidonibacter parvus</name>
    <dbReference type="NCBI Taxonomy" id="1850254"/>
    <lineage>
        <taxon>Bacteria</taxon>
        <taxon>Pseudomonadati</taxon>
        <taxon>Campylobacterota</taxon>
        <taxon>Epsilonproteobacteria</taxon>
        <taxon>Campylobacterales</taxon>
        <taxon>Arcobacteraceae</taxon>
        <taxon>Poseidonibacter</taxon>
    </lineage>
</organism>
<dbReference type="PANTHER" id="PTHR11236">
    <property type="entry name" value="AMINOBENZOATE/ANTHRANILATE SYNTHASE"/>
    <property type="match status" value="1"/>
</dbReference>
<dbReference type="PRINTS" id="PR00095">
    <property type="entry name" value="ANTSNTHASEI"/>
</dbReference>
<evidence type="ECO:0000313" key="2">
    <source>
        <dbReference type="EMBL" id="APW66583.1"/>
    </source>
</evidence>
<dbReference type="EMBL" id="CP019070">
    <property type="protein sequence ID" value="APW66583.1"/>
    <property type="molecule type" value="Genomic_DNA"/>
</dbReference>
<dbReference type="STRING" id="1850254.LPB137_12335"/>
<feature type="domain" description="Chorismate-utilising enzyme C-terminal" evidence="1">
    <location>
        <begin position="68"/>
        <end position="316"/>
    </location>
</feature>
<gene>
    <name evidence="2" type="ORF">LPB137_12335</name>
</gene>
<dbReference type="NCBIfam" id="NF005486">
    <property type="entry name" value="PRK07093.1"/>
    <property type="match status" value="1"/>
</dbReference>
<reference evidence="2 3" key="1">
    <citation type="submission" date="2017-01" db="EMBL/GenBank/DDBJ databases">
        <title>Genome sequencing of Arcobacter sp. LPB0137.</title>
        <authorList>
            <person name="Lee G.-W."/>
            <person name="Yi H."/>
        </authorList>
    </citation>
    <scope>NUCLEOTIDE SEQUENCE [LARGE SCALE GENOMIC DNA]</scope>
    <source>
        <strain evidence="2 3">LPB0137</strain>
    </source>
</reference>
<name>A0A1P8KPY8_9BACT</name>
<dbReference type="Proteomes" id="UP000186074">
    <property type="component" value="Chromosome"/>
</dbReference>
<protein>
    <submittedName>
        <fullName evidence="2">Aminodeoxychorismate synthase component I</fullName>
    </submittedName>
</protein>
<dbReference type="PANTHER" id="PTHR11236:SF50">
    <property type="entry name" value="AMINODEOXYCHORISMATE SYNTHASE COMPONENT 1"/>
    <property type="match status" value="1"/>
</dbReference>
<dbReference type="GO" id="GO:0000162">
    <property type="term" value="P:L-tryptophan biosynthetic process"/>
    <property type="evidence" value="ECO:0007669"/>
    <property type="project" value="TreeGrafter"/>
</dbReference>
<dbReference type="SUPFAM" id="SSF56322">
    <property type="entry name" value="ADC synthase"/>
    <property type="match status" value="1"/>
</dbReference>
<evidence type="ECO:0000259" key="1">
    <source>
        <dbReference type="Pfam" id="PF00425"/>
    </source>
</evidence>
<sequence length="321" mass="37174">MQNKELEKKLNELGSLKEPFLFVISYDLKKFYVKELSKIPKGIKFEINTNISSKIKHKTKIEKYPISFKKYEKKFDFLQEQIKMGNTYLSNLTARTKIKTEYSLDEIYEKVNAKFKLRFKNENENFVCFSPERFIEIKKNKISTYPMKGTIDASIANAQAKILGDIKEMAEHTMVVDLLRNDLAIVSSKVRVDKFRYIDKINAGDKKLLQVSSKISGHLEDNWNENIGTILTSLLPAGSITGTPKKKTIEIIEEIEEYDREFYTGIFGIFDGKNLDSSVMIRFIQEDENAQKYYKSGGGITCDSSVKDEYQELLDKIYLPF</sequence>
<proteinExistence type="predicted"/>
<dbReference type="GO" id="GO:0046820">
    <property type="term" value="F:4-amino-4-deoxychorismate synthase activity"/>
    <property type="evidence" value="ECO:0007669"/>
    <property type="project" value="TreeGrafter"/>
</dbReference>
<keyword evidence="3" id="KW-1185">Reference proteome</keyword>
<dbReference type="InterPro" id="IPR005801">
    <property type="entry name" value="ADC_synthase"/>
</dbReference>